<keyword evidence="1 12" id="KW-0963">Cytoplasm</keyword>
<evidence type="ECO:0000256" key="3">
    <source>
        <dbReference type="ARBA" id="ARBA00022741"/>
    </source>
</evidence>
<evidence type="ECO:0000256" key="11">
    <source>
        <dbReference type="ARBA" id="ARBA00061478"/>
    </source>
</evidence>
<dbReference type="GO" id="GO:0005524">
    <property type="term" value="F:ATP binding"/>
    <property type="evidence" value="ECO:0007669"/>
    <property type="project" value="UniProtKB-UniRule"/>
</dbReference>
<dbReference type="GO" id="GO:0016887">
    <property type="term" value="F:ATP hydrolysis activity"/>
    <property type="evidence" value="ECO:0007669"/>
    <property type="project" value="UniProtKB-UniRule"/>
</dbReference>
<evidence type="ECO:0000256" key="2">
    <source>
        <dbReference type="ARBA" id="ARBA00022737"/>
    </source>
</evidence>
<dbReference type="EC" id="3.6.1.-" evidence="12"/>
<keyword evidence="2 12" id="KW-0677">Repeat</keyword>
<feature type="domain" description="ABC transporter" evidence="13">
    <location>
        <begin position="284"/>
        <end position="504"/>
    </location>
</feature>
<dbReference type="InterPro" id="IPR043686">
    <property type="entry name" value="Uup"/>
</dbReference>
<dbReference type="Proteomes" id="UP000321304">
    <property type="component" value="Unassembled WGS sequence"/>
</dbReference>
<evidence type="ECO:0000256" key="4">
    <source>
        <dbReference type="ARBA" id="ARBA00022763"/>
    </source>
</evidence>
<sequence length="605" mass="66819">MAPPPLIQLKDINLTFGGTPLLSGVELSVSAGERVCLIGRNGSGKSTLLRIAAGLVEPDAGSRFVQPGATIRYLPQEPDFGEHKTTLAYVEAGLGPGDDHYQARYLLEQLGLTGEEDPAHVSGGEARRAALARVLAPSPDILLLDEPTNHLDLPTIEWLEGELESRRCALVLISHDRRFLTNLSRTTAWLDRGQIRQIDRGFGAFEAWRDEVLADEEREQHKLDRKIVNEEHWLRYGVSGRRKRNVKRLGNLHALRDQRRNYRGATGNATLAAAEAEKSGRLVIEAKNITKAFGERKIVEGFSSRIQRGDRVGIVGPNGAGKTTLVHLLIGNDPPDSGSVRLGANIEMATLDQHRESLDPKLTLAEALTGGRGDHVMVGDKSKHVIGYMKDFLFAQEQRGTPLEALSGGERGRLMLARALAKPSNLLILDEPTNDLDLETLDVLEDMLGDYEGTVILISHDRDFLDRVVTSVIVPEGQGRWIEYAGGYSDMLAQRGADVKRETVKAEAPVEEKKEARAAAPEAAPRRRLSFNEKHALETLPKTIDRLHAEITKQQKLLDDPDLYAKDRKKFDAASAAIAKAQEELAAAEDRWLELEVLREEIEQA</sequence>
<dbReference type="InterPro" id="IPR027417">
    <property type="entry name" value="P-loop_NTPase"/>
</dbReference>
<dbReference type="InterPro" id="IPR037118">
    <property type="entry name" value="Val-tRNA_synth_C_sf"/>
</dbReference>
<keyword evidence="6 12" id="KW-0067">ATP-binding</keyword>
<comment type="function">
    <text evidence="12">Probably plays a role in ribosome assembly or function. May be involved in resolution of branched DNA intermediates that result from template switching in postreplication gaps. Binds DNA and has ATPase activity.</text>
</comment>
<keyword evidence="4 12" id="KW-0227">DNA damage</keyword>
<evidence type="ECO:0000256" key="10">
    <source>
        <dbReference type="ARBA" id="ARBA00049360"/>
    </source>
</evidence>
<comment type="similarity">
    <text evidence="11 12">Belongs to the ABC transporter superfamily. ABCF family. Uup subfamily.</text>
</comment>
<dbReference type="EMBL" id="VITY01000001">
    <property type="protein sequence ID" value="TWC07323.1"/>
    <property type="molecule type" value="Genomic_DNA"/>
</dbReference>
<comment type="function">
    <text evidence="9">Involved in beta-(1--&gt;2)glucan export. Transmembrane domains (TMD) form a pore in the inner membrane and the ATP-binding domain (NBD) is responsible for energy generation.</text>
</comment>
<evidence type="ECO:0000256" key="9">
    <source>
        <dbReference type="ARBA" id="ARBA00024722"/>
    </source>
</evidence>
<evidence type="ECO:0000259" key="13">
    <source>
        <dbReference type="PROSITE" id="PS50893"/>
    </source>
</evidence>
<dbReference type="GO" id="GO:0005737">
    <property type="term" value="C:cytoplasm"/>
    <property type="evidence" value="ECO:0007669"/>
    <property type="project" value="UniProtKB-SubCell"/>
</dbReference>
<proteinExistence type="inferred from homology"/>
<keyword evidence="8 12" id="KW-0234">DNA repair</keyword>
<dbReference type="InterPro" id="IPR003593">
    <property type="entry name" value="AAA+_ATPase"/>
</dbReference>
<dbReference type="STRING" id="1755647.AS156_15810"/>
<keyword evidence="7 12" id="KW-0238">DNA-binding</keyword>
<comment type="catalytic activity">
    <reaction evidence="10 12">
        <text>ATP + H2O = ADP + phosphate + H(+)</text>
        <dbReference type="Rhea" id="RHEA:13065"/>
        <dbReference type="ChEBI" id="CHEBI:15377"/>
        <dbReference type="ChEBI" id="CHEBI:15378"/>
        <dbReference type="ChEBI" id="CHEBI:30616"/>
        <dbReference type="ChEBI" id="CHEBI:43474"/>
        <dbReference type="ChEBI" id="CHEBI:456216"/>
    </reaction>
</comment>
<dbReference type="GO" id="GO:0003677">
    <property type="term" value="F:DNA binding"/>
    <property type="evidence" value="ECO:0007669"/>
    <property type="project" value="UniProtKB-UniRule"/>
</dbReference>
<dbReference type="AlphaFoldDB" id="A0A560MIY9"/>
<dbReference type="InterPro" id="IPR017871">
    <property type="entry name" value="ABC_transporter-like_CS"/>
</dbReference>
<dbReference type="Pfam" id="PF00005">
    <property type="entry name" value="ABC_tran"/>
    <property type="match status" value="2"/>
</dbReference>
<dbReference type="PANTHER" id="PTHR42855:SF1">
    <property type="entry name" value="ABC TRANSPORTER DOMAIN-CONTAINING PROTEIN"/>
    <property type="match status" value="1"/>
</dbReference>
<evidence type="ECO:0000256" key="12">
    <source>
        <dbReference type="HAMAP-Rule" id="MF_00848"/>
    </source>
</evidence>
<evidence type="ECO:0000313" key="15">
    <source>
        <dbReference type="Proteomes" id="UP000321304"/>
    </source>
</evidence>
<dbReference type="PROSITE" id="PS00211">
    <property type="entry name" value="ABC_TRANSPORTER_1"/>
    <property type="match status" value="1"/>
</dbReference>
<dbReference type="PROSITE" id="PS50893">
    <property type="entry name" value="ABC_TRANSPORTER_2"/>
    <property type="match status" value="2"/>
</dbReference>
<dbReference type="RefSeq" id="WP_146984480.1">
    <property type="nucleotide sequence ID" value="NZ_VITY01000001.1"/>
</dbReference>
<dbReference type="GO" id="GO:0043022">
    <property type="term" value="F:ribosome binding"/>
    <property type="evidence" value="ECO:0007669"/>
    <property type="project" value="UniProtKB-UniRule"/>
</dbReference>
<evidence type="ECO:0000256" key="1">
    <source>
        <dbReference type="ARBA" id="ARBA00022490"/>
    </source>
</evidence>
<gene>
    <name evidence="12" type="primary">uup</name>
    <name evidence="14" type="ORF">FBZ93_101615</name>
</gene>
<dbReference type="PANTHER" id="PTHR42855">
    <property type="entry name" value="ABC TRANSPORTER ATP-BINDING SUBUNIT"/>
    <property type="match status" value="1"/>
</dbReference>
<name>A0A560MIY9_9BRAD</name>
<keyword evidence="5 12" id="KW-0378">Hydrolase</keyword>
<organism evidence="14 15">
    <name type="scientific">Bradyrhizobium macuxiense</name>
    <dbReference type="NCBI Taxonomy" id="1755647"/>
    <lineage>
        <taxon>Bacteria</taxon>
        <taxon>Pseudomonadati</taxon>
        <taxon>Pseudomonadota</taxon>
        <taxon>Alphaproteobacteria</taxon>
        <taxon>Hyphomicrobiales</taxon>
        <taxon>Nitrobacteraceae</taxon>
        <taxon>Bradyrhizobium</taxon>
    </lineage>
</organism>
<feature type="binding site" evidence="12">
    <location>
        <begin position="39"/>
        <end position="46"/>
    </location>
    <ligand>
        <name>ATP</name>
        <dbReference type="ChEBI" id="CHEBI:30616"/>
        <label>1</label>
    </ligand>
</feature>
<keyword evidence="12" id="KW-0175">Coiled coil</keyword>
<dbReference type="CDD" id="cd03221">
    <property type="entry name" value="ABCF_EF-3"/>
    <property type="match status" value="2"/>
</dbReference>
<accession>A0A560MIY9</accession>
<dbReference type="SUPFAM" id="SSF52540">
    <property type="entry name" value="P-loop containing nucleoside triphosphate hydrolases"/>
    <property type="match status" value="2"/>
</dbReference>
<comment type="subcellular location">
    <subcellularLocation>
        <location evidence="12">Cytoplasm</location>
    </subcellularLocation>
    <text evidence="12">Associates with ribosomes.</text>
</comment>
<dbReference type="GO" id="GO:0006281">
    <property type="term" value="P:DNA repair"/>
    <property type="evidence" value="ECO:0007669"/>
    <property type="project" value="UniProtKB-KW"/>
</dbReference>
<dbReference type="SMART" id="SM00382">
    <property type="entry name" value="AAA"/>
    <property type="match status" value="2"/>
</dbReference>
<dbReference type="Gene3D" id="1.10.287.380">
    <property type="entry name" value="Valyl-tRNA synthetase, C-terminal domain"/>
    <property type="match status" value="1"/>
</dbReference>
<evidence type="ECO:0000256" key="8">
    <source>
        <dbReference type="ARBA" id="ARBA00023204"/>
    </source>
</evidence>
<reference evidence="14 15" key="1">
    <citation type="submission" date="2019-06" db="EMBL/GenBank/DDBJ databases">
        <title>Genomic Encyclopedia of Type Strains, Phase IV (KMG-V): Genome sequencing to study the core and pangenomes of soil and plant-associated prokaryotes.</title>
        <authorList>
            <person name="Whitman W."/>
        </authorList>
    </citation>
    <scope>NUCLEOTIDE SEQUENCE [LARGE SCALE GENOMIC DNA]</scope>
    <source>
        <strain evidence="14 15">BR 10355</strain>
    </source>
</reference>
<keyword evidence="3 12" id="KW-0547">Nucleotide-binding</keyword>
<dbReference type="Gene3D" id="3.40.50.300">
    <property type="entry name" value="P-loop containing nucleotide triphosphate hydrolases"/>
    <property type="match status" value="2"/>
</dbReference>
<evidence type="ECO:0000256" key="7">
    <source>
        <dbReference type="ARBA" id="ARBA00023125"/>
    </source>
</evidence>
<dbReference type="OrthoDB" id="9808609at2"/>
<evidence type="ECO:0000313" key="14">
    <source>
        <dbReference type="EMBL" id="TWC07323.1"/>
    </source>
</evidence>
<feature type="coiled-coil region" evidence="12">
    <location>
        <begin position="571"/>
        <end position="598"/>
    </location>
</feature>
<protein>
    <recommendedName>
        <fullName evidence="12">ATP-binding protein Uup</fullName>
        <ecNumber evidence="12">3.6.1.-</ecNumber>
    </recommendedName>
</protein>
<evidence type="ECO:0000256" key="6">
    <source>
        <dbReference type="ARBA" id="ARBA00022840"/>
    </source>
</evidence>
<keyword evidence="15" id="KW-1185">Reference proteome</keyword>
<comment type="caution">
    <text evidence="14">The sequence shown here is derived from an EMBL/GenBank/DDBJ whole genome shotgun (WGS) entry which is preliminary data.</text>
</comment>
<feature type="binding site" evidence="12">
    <location>
        <begin position="316"/>
        <end position="323"/>
    </location>
    <ligand>
        <name>ATP</name>
        <dbReference type="ChEBI" id="CHEBI:30616"/>
        <label>2</label>
    </ligand>
</feature>
<dbReference type="InterPro" id="IPR051309">
    <property type="entry name" value="ABCF_ATPase"/>
</dbReference>
<dbReference type="Pfam" id="PF16326">
    <property type="entry name" value="ABC_tran_CTD"/>
    <property type="match status" value="1"/>
</dbReference>
<evidence type="ECO:0000256" key="5">
    <source>
        <dbReference type="ARBA" id="ARBA00022801"/>
    </source>
</evidence>
<dbReference type="FunFam" id="3.40.50.300:FF:000309">
    <property type="entry name" value="ABC transporter ATP-binding protein"/>
    <property type="match status" value="1"/>
</dbReference>
<dbReference type="InterPro" id="IPR003439">
    <property type="entry name" value="ABC_transporter-like_ATP-bd"/>
</dbReference>
<feature type="domain" description="ABC transporter" evidence="13">
    <location>
        <begin position="7"/>
        <end position="217"/>
    </location>
</feature>
<dbReference type="InterPro" id="IPR032524">
    <property type="entry name" value="ABC_tran_C"/>
</dbReference>
<dbReference type="HAMAP" id="MF_00848">
    <property type="entry name" value="Uup"/>
    <property type="match status" value="1"/>
</dbReference>